<evidence type="ECO:0000256" key="4">
    <source>
        <dbReference type="ARBA" id="ARBA00023136"/>
    </source>
</evidence>
<dbReference type="Gene3D" id="1.20.120.1630">
    <property type="match status" value="1"/>
</dbReference>
<keyword evidence="2 5" id="KW-0812">Transmembrane</keyword>
<evidence type="ECO:0000313" key="6">
    <source>
        <dbReference type="EMBL" id="OWV34695.1"/>
    </source>
</evidence>
<dbReference type="GO" id="GO:0012505">
    <property type="term" value="C:endomembrane system"/>
    <property type="evidence" value="ECO:0007669"/>
    <property type="project" value="UniProtKB-SubCell"/>
</dbReference>
<name>A0A219B8K5_9SPHN</name>
<keyword evidence="4 5" id="KW-0472">Membrane</keyword>
<evidence type="ECO:0000256" key="3">
    <source>
        <dbReference type="ARBA" id="ARBA00022989"/>
    </source>
</evidence>
<feature type="transmembrane region" description="Helical" evidence="5">
    <location>
        <begin position="97"/>
        <end position="113"/>
    </location>
</feature>
<evidence type="ECO:0000256" key="2">
    <source>
        <dbReference type="ARBA" id="ARBA00022692"/>
    </source>
</evidence>
<dbReference type="RefSeq" id="WP_172406211.1">
    <property type="nucleotide sequence ID" value="NZ_NFZT01000001.1"/>
</dbReference>
<accession>A0A219B8K5</accession>
<evidence type="ECO:0000313" key="7">
    <source>
        <dbReference type="Proteomes" id="UP000198462"/>
    </source>
</evidence>
<comment type="caution">
    <text evidence="6">The sequence shown here is derived from an EMBL/GenBank/DDBJ whole genome shotgun (WGS) entry which is preliminary data.</text>
</comment>
<keyword evidence="7" id="KW-1185">Reference proteome</keyword>
<keyword evidence="3 5" id="KW-1133">Transmembrane helix</keyword>
<comment type="subcellular location">
    <subcellularLocation>
        <location evidence="1">Endomembrane system</location>
        <topology evidence="1">Multi-pass membrane protein</topology>
    </subcellularLocation>
</comment>
<feature type="transmembrane region" description="Helical" evidence="5">
    <location>
        <begin position="12"/>
        <end position="33"/>
    </location>
</feature>
<proteinExistence type="predicted"/>
<feature type="transmembrane region" description="Helical" evidence="5">
    <location>
        <begin position="45"/>
        <end position="66"/>
    </location>
</feature>
<evidence type="ECO:0000256" key="1">
    <source>
        <dbReference type="ARBA" id="ARBA00004127"/>
    </source>
</evidence>
<sequence length="160" mass="17681">MTSKTAPPDHPGVIAPPPLIFAIPLLAGLAVHYTVGAMDMGLPALVRWPLGLVAIFAGAALVGLAIERFGRAKTNPEPWKPATALVTEGIYARTRNPMYLGMAITYAGLAILWDCWFTLALLLLALLVIHFGVILREERYLERKFGGEYVMLKKRTRRWI</sequence>
<evidence type="ECO:0000256" key="5">
    <source>
        <dbReference type="SAM" id="Phobius"/>
    </source>
</evidence>
<organism evidence="6 7">
    <name type="scientific">Pacificimonas flava</name>
    <dbReference type="NCBI Taxonomy" id="1234595"/>
    <lineage>
        <taxon>Bacteria</taxon>
        <taxon>Pseudomonadati</taxon>
        <taxon>Pseudomonadota</taxon>
        <taxon>Alphaproteobacteria</taxon>
        <taxon>Sphingomonadales</taxon>
        <taxon>Sphingosinicellaceae</taxon>
        <taxon>Pacificimonas</taxon>
    </lineage>
</organism>
<evidence type="ECO:0008006" key="8">
    <source>
        <dbReference type="Google" id="ProtNLM"/>
    </source>
</evidence>
<dbReference type="Proteomes" id="UP000198462">
    <property type="component" value="Unassembled WGS sequence"/>
</dbReference>
<reference evidence="7" key="1">
    <citation type="submission" date="2017-05" db="EMBL/GenBank/DDBJ databases">
        <authorList>
            <person name="Lin X."/>
        </authorList>
    </citation>
    <scope>NUCLEOTIDE SEQUENCE [LARGE SCALE GENOMIC DNA]</scope>
    <source>
        <strain evidence="7">JLT2012</strain>
    </source>
</reference>
<protein>
    <recommendedName>
        <fullName evidence="8">Isoprenylcysteine carboxyl methyltransferase</fullName>
    </recommendedName>
</protein>
<dbReference type="InterPro" id="IPR007318">
    <property type="entry name" value="Phopholipid_MeTrfase"/>
</dbReference>
<gene>
    <name evidence="6" type="ORF">B5C34_08280</name>
</gene>
<dbReference type="AlphaFoldDB" id="A0A219B8K5"/>
<dbReference type="PANTHER" id="PTHR12714:SF24">
    <property type="entry name" value="SLR1182 PROTEIN"/>
    <property type="match status" value="1"/>
</dbReference>
<dbReference type="GO" id="GO:0016740">
    <property type="term" value="F:transferase activity"/>
    <property type="evidence" value="ECO:0007669"/>
    <property type="project" value="UniProtKB-ARBA"/>
</dbReference>
<dbReference type="PANTHER" id="PTHR12714">
    <property type="entry name" value="PROTEIN-S ISOPRENYLCYSTEINE O-METHYLTRANSFERASE"/>
    <property type="match status" value="1"/>
</dbReference>
<feature type="transmembrane region" description="Helical" evidence="5">
    <location>
        <begin position="119"/>
        <end position="135"/>
    </location>
</feature>
<dbReference type="EMBL" id="NFZT01000001">
    <property type="protein sequence ID" value="OWV34695.1"/>
    <property type="molecule type" value="Genomic_DNA"/>
</dbReference>
<dbReference type="Pfam" id="PF04191">
    <property type="entry name" value="PEMT"/>
    <property type="match status" value="1"/>
</dbReference>